<dbReference type="InterPro" id="IPR007175">
    <property type="entry name" value="Rpr2/Snm1/Rpp21"/>
</dbReference>
<dbReference type="PANTHER" id="PTHR36072:SF2">
    <property type="entry name" value="OS01G0531000 PROTEIN"/>
    <property type="match status" value="1"/>
</dbReference>
<keyword evidence="3" id="KW-1185">Reference proteome</keyword>
<dbReference type="Proteomes" id="UP001415857">
    <property type="component" value="Unassembled WGS sequence"/>
</dbReference>
<accession>A0AAP0RHE9</accession>
<dbReference type="Pfam" id="PF04032">
    <property type="entry name" value="Rpr2"/>
    <property type="match status" value="1"/>
</dbReference>
<gene>
    <name evidence="2" type="ORF">L1049_006592</name>
</gene>
<dbReference type="PANTHER" id="PTHR36072">
    <property type="entry name" value="OS01G0541600 PROTEIN"/>
    <property type="match status" value="1"/>
</dbReference>
<name>A0AAP0RHE9_LIQFO</name>
<dbReference type="AlphaFoldDB" id="A0AAP0RHE9"/>
<feature type="region of interest" description="Disordered" evidence="1">
    <location>
        <begin position="221"/>
        <end position="257"/>
    </location>
</feature>
<evidence type="ECO:0000313" key="3">
    <source>
        <dbReference type="Proteomes" id="UP001415857"/>
    </source>
</evidence>
<feature type="region of interest" description="Disordered" evidence="1">
    <location>
        <begin position="1"/>
        <end position="39"/>
    </location>
</feature>
<comment type="caution">
    <text evidence="2">The sequence shown here is derived from an EMBL/GenBank/DDBJ whole genome shotgun (WGS) entry which is preliminary data.</text>
</comment>
<dbReference type="EMBL" id="JBBPBK010000010">
    <property type="protein sequence ID" value="KAK9277053.1"/>
    <property type="molecule type" value="Genomic_DNA"/>
</dbReference>
<reference evidence="2 3" key="1">
    <citation type="journal article" date="2024" name="Plant J.">
        <title>Genome sequences and population genomics reveal climatic adaptation and genomic divergence between two closely related sweetgum species.</title>
        <authorList>
            <person name="Xu W.Q."/>
            <person name="Ren C.Q."/>
            <person name="Zhang X.Y."/>
            <person name="Comes H.P."/>
            <person name="Liu X.H."/>
            <person name="Li Y.G."/>
            <person name="Kettle C.J."/>
            <person name="Jalonen R."/>
            <person name="Gaisberger H."/>
            <person name="Ma Y.Z."/>
            <person name="Qiu Y.X."/>
        </authorList>
    </citation>
    <scope>NUCLEOTIDE SEQUENCE [LARGE SCALE GENOMIC DNA]</scope>
    <source>
        <strain evidence="2">Hangzhou</strain>
    </source>
</reference>
<protein>
    <submittedName>
        <fullName evidence="2">Uncharacterized protein</fullName>
    </submittedName>
</protein>
<evidence type="ECO:0000256" key="1">
    <source>
        <dbReference type="SAM" id="MobiDB-lite"/>
    </source>
</evidence>
<sequence>MGKRGGKQKGPVVTSGHQSGLSLREESSGKKQTKGGSNNVKSILKLQHLQKLAVWASGKASIPSLGAFFGHRLASCGEAMGIPPDASLFPCQRCETILQPGYNCTVRIEKNRAKMRRRRKKPTISMQNNVVYKCHFCSHRNLKRGTPKGHIKNIMPPKAKSSLQLETANSVNQKSASLEKDMRNKVEGNNSDEIASSTILCEIPITDSPATPLVRTGTTLLESKKRKRNRSGSNKVVTSGGNSAEMDTEKTVGVLSKRKRKSWTSLKEIAESSEHDSSRNISNLTIPFLI</sequence>
<evidence type="ECO:0000313" key="2">
    <source>
        <dbReference type="EMBL" id="KAK9277053.1"/>
    </source>
</evidence>
<proteinExistence type="predicted"/>
<organism evidence="2 3">
    <name type="scientific">Liquidambar formosana</name>
    <name type="common">Formosan gum</name>
    <dbReference type="NCBI Taxonomy" id="63359"/>
    <lineage>
        <taxon>Eukaryota</taxon>
        <taxon>Viridiplantae</taxon>
        <taxon>Streptophyta</taxon>
        <taxon>Embryophyta</taxon>
        <taxon>Tracheophyta</taxon>
        <taxon>Spermatophyta</taxon>
        <taxon>Magnoliopsida</taxon>
        <taxon>eudicotyledons</taxon>
        <taxon>Gunneridae</taxon>
        <taxon>Pentapetalae</taxon>
        <taxon>Saxifragales</taxon>
        <taxon>Altingiaceae</taxon>
        <taxon>Liquidambar</taxon>
    </lineage>
</organism>
<dbReference type="GO" id="GO:0006396">
    <property type="term" value="P:RNA processing"/>
    <property type="evidence" value="ECO:0007669"/>
    <property type="project" value="InterPro"/>
</dbReference>
<dbReference type="Gene3D" id="6.20.50.20">
    <property type="match status" value="1"/>
</dbReference>